<dbReference type="AlphaFoldDB" id="A0A8X6WZL6"/>
<sequence length="112" mass="12976">MIREDKGVTLYDIANALNIPQDSVNSIVLWSSIALYDGMQIFRRLIVCDGPGKCLFGAFFFSFRSFGTTHRLHIFVKLNWSGAILLKDIQCTCNIMKRSYCLHKSWDRRQPR</sequence>
<evidence type="ECO:0000313" key="2">
    <source>
        <dbReference type="Proteomes" id="UP000886998"/>
    </source>
</evidence>
<protein>
    <submittedName>
        <fullName evidence="1">Uncharacterized protein</fullName>
    </submittedName>
</protein>
<evidence type="ECO:0000313" key="1">
    <source>
        <dbReference type="EMBL" id="GFY43467.1"/>
    </source>
</evidence>
<name>A0A8X6WZL6_9ARAC</name>
<keyword evidence="2" id="KW-1185">Reference proteome</keyword>
<gene>
    <name evidence="1" type="ORF">TNIN_119611</name>
</gene>
<organism evidence="1 2">
    <name type="scientific">Trichonephila inaurata madagascariensis</name>
    <dbReference type="NCBI Taxonomy" id="2747483"/>
    <lineage>
        <taxon>Eukaryota</taxon>
        <taxon>Metazoa</taxon>
        <taxon>Ecdysozoa</taxon>
        <taxon>Arthropoda</taxon>
        <taxon>Chelicerata</taxon>
        <taxon>Arachnida</taxon>
        <taxon>Araneae</taxon>
        <taxon>Araneomorphae</taxon>
        <taxon>Entelegynae</taxon>
        <taxon>Araneoidea</taxon>
        <taxon>Nephilidae</taxon>
        <taxon>Trichonephila</taxon>
        <taxon>Trichonephila inaurata</taxon>
    </lineage>
</organism>
<dbReference type="Proteomes" id="UP000886998">
    <property type="component" value="Unassembled WGS sequence"/>
</dbReference>
<dbReference type="EMBL" id="BMAV01003690">
    <property type="protein sequence ID" value="GFY43467.1"/>
    <property type="molecule type" value="Genomic_DNA"/>
</dbReference>
<reference evidence="1" key="1">
    <citation type="submission" date="2020-08" db="EMBL/GenBank/DDBJ databases">
        <title>Multicomponent nature underlies the extraordinary mechanical properties of spider dragline silk.</title>
        <authorList>
            <person name="Kono N."/>
            <person name="Nakamura H."/>
            <person name="Mori M."/>
            <person name="Yoshida Y."/>
            <person name="Ohtoshi R."/>
            <person name="Malay A.D."/>
            <person name="Moran D.A.P."/>
            <person name="Tomita M."/>
            <person name="Numata K."/>
            <person name="Arakawa K."/>
        </authorList>
    </citation>
    <scope>NUCLEOTIDE SEQUENCE</scope>
</reference>
<proteinExistence type="predicted"/>
<accession>A0A8X6WZL6</accession>
<comment type="caution">
    <text evidence="1">The sequence shown here is derived from an EMBL/GenBank/DDBJ whole genome shotgun (WGS) entry which is preliminary data.</text>
</comment>